<evidence type="ECO:0000313" key="2">
    <source>
        <dbReference type="EMBL" id="QEC65479.1"/>
    </source>
</evidence>
<dbReference type="RefSeq" id="WP_147034304.1">
    <property type="nucleotide sequence ID" value="NZ_CP042436.1"/>
</dbReference>
<keyword evidence="3" id="KW-1185">Reference proteome</keyword>
<evidence type="ECO:0000259" key="1">
    <source>
        <dbReference type="Pfam" id="PF18962"/>
    </source>
</evidence>
<accession>A0A5B8V2U6</accession>
<dbReference type="AlphaFoldDB" id="A0A5B8V2U6"/>
<evidence type="ECO:0000313" key="3">
    <source>
        <dbReference type="Proteomes" id="UP000321479"/>
    </source>
</evidence>
<dbReference type="Proteomes" id="UP000321479">
    <property type="component" value="Chromosome"/>
</dbReference>
<organism evidence="2 3">
    <name type="scientific">Mucilaginibacter ginsenosidivorans</name>
    <dbReference type="NCBI Taxonomy" id="398053"/>
    <lineage>
        <taxon>Bacteria</taxon>
        <taxon>Pseudomonadati</taxon>
        <taxon>Bacteroidota</taxon>
        <taxon>Sphingobacteriia</taxon>
        <taxon>Sphingobacteriales</taxon>
        <taxon>Sphingobacteriaceae</taxon>
        <taxon>Mucilaginibacter</taxon>
    </lineage>
</organism>
<dbReference type="EMBL" id="CP042436">
    <property type="protein sequence ID" value="QEC65479.1"/>
    <property type="molecule type" value="Genomic_DNA"/>
</dbReference>
<dbReference type="KEGG" id="mgin:FRZ54_23875"/>
<dbReference type="NCBIfam" id="TIGR04183">
    <property type="entry name" value="Por_Secre_tail"/>
    <property type="match status" value="1"/>
</dbReference>
<name>A0A5B8V2U6_9SPHI</name>
<proteinExistence type="predicted"/>
<sequence>MRPYWKALLLCCIVQFAINTKSNATCASEKIISAKSRSSSKYIEAQASKNAQFLRLKLVKDAASSEDIIIQFKPTASEKYVFDEDAPYLQGFGNVNLCSLSSDNIGLAINVLPLPGKEPDAIKLNIQATGSGILQLNLAEINAIPMLYDVWLMDKFAHDSLDMRQNKSYTFKLDKADTTSFGPNRFTLTIRQNPAYAYRLINFDAVRIRGGHSFVQWATNYEGDYTHFAVERSNDDGLTFNVIGNVPATGTGTYSFTDSKPLKGLNIYRLQQEDVNKTITYSNNANVLFDDRSNIAADNSLSIYPNPAISMINVVINPDVNDETSFVINVMDGSGKVVQNGSTGQTSWQGSIANLQPGTYFVRVISIKSQSLVGKTRFVKL</sequence>
<dbReference type="Pfam" id="PF18962">
    <property type="entry name" value="Por_Secre_tail"/>
    <property type="match status" value="1"/>
</dbReference>
<reference evidence="2 3" key="1">
    <citation type="journal article" date="2017" name="Curr. Microbiol.">
        <title>Mucilaginibacter ginsenosidivorans sp. nov., Isolated from Soil of Ginseng Field.</title>
        <authorList>
            <person name="Kim M.M."/>
            <person name="Siddiqi M.Z."/>
            <person name="Im W.T."/>
        </authorList>
    </citation>
    <scope>NUCLEOTIDE SEQUENCE [LARGE SCALE GENOMIC DNA]</scope>
    <source>
        <strain evidence="2 3">Gsoil 3017</strain>
    </source>
</reference>
<dbReference type="InterPro" id="IPR026444">
    <property type="entry name" value="Secre_tail"/>
</dbReference>
<protein>
    <submittedName>
        <fullName evidence="2">T9SS type A sorting domain-containing protein</fullName>
    </submittedName>
</protein>
<dbReference type="OrthoDB" id="794900at2"/>
<feature type="domain" description="Secretion system C-terminal sorting" evidence="1">
    <location>
        <begin position="303"/>
        <end position="370"/>
    </location>
</feature>
<gene>
    <name evidence="2" type="ORF">FRZ54_23875</name>
</gene>